<dbReference type="EMBL" id="JQ256782">
    <property type="protein sequence ID" value="AFI78454.1"/>
    <property type="molecule type" value="Genomic_DNA"/>
</dbReference>
<evidence type="ECO:0000313" key="1">
    <source>
        <dbReference type="EMBL" id="AFI78454.1"/>
    </source>
</evidence>
<gene>
    <name evidence="1" type="ORF">ws138B4_0013</name>
</gene>
<sequence>MIMGEKQDLIKKLLEMQKKFVEYEHKNGVEMEDYFAAEEGHPLYHYRQEYMDLANKLVDMAHAEKGSHR</sequence>
<dbReference type="AlphaFoldDB" id="I1X4M9"/>
<protein>
    <submittedName>
        <fullName evidence="1">Uncharacterized protein</fullName>
    </submittedName>
</protein>
<reference evidence="1" key="1">
    <citation type="journal article" date="2012" name="ISME J.">
        <title>Roseobacter clade bacteria are abundant in coastal sediments and encode a novel combination of sulfur oxidation genes.</title>
        <authorList>
            <person name="Lenk S."/>
            <person name="Moraru C."/>
            <person name="Hahnke S."/>
            <person name="Arnds J."/>
            <person name="Richter M."/>
            <person name="Kube M."/>
            <person name="Reinhardt R."/>
            <person name="Brinkhoff T."/>
            <person name="Harder J."/>
            <person name="Amann R."/>
            <person name="Mussmann M."/>
        </authorList>
    </citation>
    <scope>NUCLEOTIDE SEQUENCE</scope>
</reference>
<name>I1X4M9_9BACT</name>
<organism evidence="1">
    <name type="scientific">uncultured bacterium ws138B4</name>
    <dbReference type="NCBI Taxonomy" id="1131827"/>
    <lineage>
        <taxon>Bacteria</taxon>
        <taxon>environmental samples</taxon>
    </lineage>
</organism>
<accession>I1X4M9</accession>
<proteinExistence type="predicted"/>